<protein>
    <recommendedName>
        <fullName evidence="5">RxLR effector protein</fullName>
    </recommendedName>
</protein>
<comment type="similarity">
    <text evidence="2 5">Belongs to the RxLR effector family.</text>
</comment>
<dbReference type="GO" id="GO:0005576">
    <property type="term" value="C:extracellular region"/>
    <property type="evidence" value="ECO:0007669"/>
    <property type="project" value="UniProtKB-SubCell"/>
</dbReference>
<organism evidence="7 8">
    <name type="scientific">Phytophthora megakarya</name>
    <dbReference type="NCBI Taxonomy" id="4795"/>
    <lineage>
        <taxon>Eukaryota</taxon>
        <taxon>Sar</taxon>
        <taxon>Stramenopiles</taxon>
        <taxon>Oomycota</taxon>
        <taxon>Peronosporomycetes</taxon>
        <taxon>Peronosporales</taxon>
        <taxon>Peronosporaceae</taxon>
        <taxon>Phytophthora</taxon>
    </lineage>
</organism>
<evidence type="ECO:0000313" key="7">
    <source>
        <dbReference type="EMBL" id="OWZ11403.1"/>
    </source>
</evidence>
<sequence>MRLSLCFLTLIVVTVNSSSSAMSTIETTTSRRMTTSGTPVAETRSLRGAKTHDNRSAEHGDEEERGGFDKVLNKFRYQSQGAHGAEDLNPTLVQQLRENSRLFEQMRTNDDLRGNIFSVWRGVKLRSGEVKAAMKNQGYTKEEYKQFVKDYKNFKPQDLSF</sequence>
<accession>A0A225W126</accession>
<evidence type="ECO:0000256" key="3">
    <source>
        <dbReference type="ARBA" id="ARBA00022525"/>
    </source>
</evidence>
<dbReference type="EMBL" id="NBNE01002134">
    <property type="protein sequence ID" value="OWZ11403.1"/>
    <property type="molecule type" value="Genomic_DNA"/>
</dbReference>
<keyword evidence="3 5" id="KW-0964">Secreted</keyword>
<evidence type="ECO:0000256" key="4">
    <source>
        <dbReference type="ARBA" id="ARBA00022729"/>
    </source>
</evidence>
<name>A0A225W126_9STRA</name>
<comment type="domain">
    <text evidence="5">The RxLR-dEER motif acts to carry the protein into the host cell cytoplasm through binding to cell surface phosphatidylinositol-3-phosphate.</text>
</comment>
<dbReference type="InterPro" id="IPR031825">
    <property type="entry name" value="RXLR"/>
</dbReference>
<proteinExistence type="inferred from homology"/>
<dbReference type="AlphaFoldDB" id="A0A225W126"/>
<feature type="signal peptide" evidence="5">
    <location>
        <begin position="1"/>
        <end position="21"/>
    </location>
</feature>
<feature type="compositionally biased region" description="Basic and acidic residues" evidence="6">
    <location>
        <begin position="50"/>
        <end position="59"/>
    </location>
</feature>
<dbReference type="Proteomes" id="UP000198211">
    <property type="component" value="Unassembled WGS sequence"/>
</dbReference>
<comment type="caution">
    <text evidence="7">The sequence shown here is derived from an EMBL/GenBank/DDBJ whole genome shotgun (WGS) entry which is preliminary data.</text>
</comment>
<gene>
    <name evidence="7" type="ORF">PHMEG_00015575</name>
</gene>
<evidence type="ECO:0000313" key="8">
    <source>
        <dbReference type="Proteomes" id="UP000198211"/>
    </source>
</evidence>
<comment type="function">
    <text evidence="5">Effector that suppresses plant defense responses during pathogen infection.</text>
</comment>
<evidence type="ECO:0000256" key="5">
    <source>
        <dbReference type="RuleBase" id="RU367124"/>
    </source>
</evidence>
<feature type="region of interest" description="Disordered" evidence="6">
    <location>
        <begin position="24"/>
        <end position="65"/>
    </location>
</feature>
<dbReference type="Pfam" id="PF16810">
    <property type="entry name" value="RXLR"/>
    <property type="match status" value="1"/>
</dbReference>
<evidence type="ECO:0000256" key="2">
    <source>
        <dbReference type="ARBA" id="ARBA00010400"/>
    </source>
</evidence>
<dbReference type="OrthoDB" id="141637at2759"/>
<evidence type="ECO:0000256" key="6">
    <source>
        <dbReference type="SAM" id="MobiDB-lite"/>
    </source>
</evidence>
<keyword evidence="4 5" id="KW-0732">Signal</keyword>
<reference evidence="8" key="1">
    <citation type="submission" date="2017-03" db="EMBL/GenBank/DDBJ databases">
        <title>Phytopthora megakarya and P. palmivora, two closely related causual agents of cacao black pod achieved similar genome size and gene model numbers by different mechanisms.</title>
        <authorList>
            <person name="Ali S."/>
            <person name="Shao J."/>
            <person name="Larry D.J."/>
            <person name="Kronmiller B."/>
            <person name="Shen D."/>
            <person name="Strem M.D."/>
            <person name="Melnick R.L."/>
            <person name="Guiltinan M.J."/>
            <person name="Tyler B.M."/>
            <person name="Meinhardt L.W."/>
            <person name="Bailey B.A."/>
        </authorList>
    </citation>
    <scope>NUCLEOTIDE SEQUENCE [LARGE SCALE GENOMIC DNA]</scope>
    <source>
        <strain evidence="8">zdho120</strain>
    </source>
</reference>
<evidence type="ECO:0000256" key="1">
    <source>
        <dbReference type="ARBA" id="ARBA00004613"/>
    </source>
</evidence>
<feature type="compositionally biased region" description="Low complexity" evidence="6">
    <location>
        <begin position="24"/>
        <end position="38"/>
    </location>
</feature>
<comment type="subcellular location">
    <subcellularLocation>
        <location evidence="1 5">Secreted</location>
    </subcellularLocation>
</comment>
<keyword evidence="8" id="KW-1185">Reference proteome</keyword>
<feature type="chain" id="PRO_5028517233" description="RxLR effector protein" evidence="5">
    <location>
        <begin position="22"/>
        <end position="161"/>
    </location>
</feature>